<evidence type="ECO:0000256" key="4">
    <source>
        <dbReference type="PROSITE-ProRule" id="PRU00175"/>
    </source>
</evidence>
<feature type="domain" description="RING-type" evidence="6">
    <location>
        <begin position="97"/>
        <end position="140"/>
    </location>
</feature>
<reference evidence="7" key="1">
    <citation type="submission" date="2021-03" db="EMBL/GenBank/DDBJ databases">
        <authorList>
            <consortium name="Genoscope - CEA"/>
            <person name="William W."/>
        </authorList>
    </citation>
    <scope>NUCLEOTIDE SEQUENCE</scope>
    <source>
        <strain evidence="7">Doubled-haploid Pahang</strain>
    </source>
</reference>
<feature type="transmembrane region" description="Helical" evidence="5">
    <location>
        <begin position="25"/>
        <end position="50"/>
    </location>
</feature>
<reference evidence="8" key="2">
    <citation type="submission" date="2021-05" db="UniProtKB">
        <authorList>
            <consortium name="EnsemblPlants"/>
        </authorList>
    </citation>
    <scope>IDENTIFICATION</scope>
    <source>
        <strain evidence="8">subsp. malaccensis</strain>
    </source>
</reference>
<evidence type="ECO:0000256" key="3">
    <source>
        <dbReference type="ARBA" id="ARBA00022833"/>
    </source>
</evidence>
<evidence type="ECO:0000313" key="8">
    <source>
        <dbReference type="EnsemblPlants" id="Ma01_p04110.1"/>
    </source>
</evidence>
<dbReference type="GO" id="GO:0008270">
    <property type="term" value="F:zinc ion binding"/>
    <property type="evidence" value="ECO:0007669"/>
    <property type="project" value="UniProtKB-KW"/>
</dbReference>
<evidence type="ECO:0000259" key="6">
    <source>
        <dbReference type="PROSITE" id="PS50089"/>
    </source>
</evidence>
<keyword evidence="1" id="KW-0479">Metal-binding</keyword>
<keyword evidence="5" id="KW-0472">Membrane</keyword>
<gene>
    <name evidence="7" type="ORF">GSMUA_287950.1</name>
</gene>
<dbReference type="EMBL" id="HG996466">
    <property type="protein sequence ID" value="CAG1858500.1"/>
    <property type="molecule type" value="Genomic_DNA"/>
</dbReference>
<dbReference type="InterPro" id="IPR052788">
    <property type="entry name" value="RING-type_E3_ligase_ATL"/>
</dbReference>
<proteinExistence type="predicted"/>
<organism evidence="8 9">
    <name type="scientific">Musa acuminata subsp. malaccensis</name>
    <name type="common">Wild banana</name>
    <name type="synonym">Musa malaccensis</name>
    <dbReference type="NCBI Taxonomy" id="214687"/>
    <lineage>
        <taxon>Eukaryota</taxon>
        <taxon>Viridiplantae</taxon>
        <taxon>Streptophyta</taxon>
        <taxon>Embryophyta</taxon>
        <taxon>Tracheophyta</taxon>
        <taxon>Spermatophyta</taxon>
        <taxon>Magnoliopsida</taxon>
        <taxon>Liliopsida</taxon>
        <taxon>Zingiberales</taxon>
        <taxon>Musaceae</taxon>
        <taxon>Musa</taxon>
    </lineage>
</organism>
<dbReference type="PANTHER" id="PTHR45798:SF97">
    <property type="entry name" value="ALCOHOL-SENSITIVE RING FINGER PROTEIN 1"/>
    <property type="match status" value="1"/>
</dbReference>
<dbReference type="InterPro" id="IPR001841">
    <property type="entry name" value="Znf_RING"/>
</dbReference>
<dbReference type="Pfam" id="PF13639">
    <property type="entry name" value="zf-RING_2"/>
    <property type="match status" value="1"/>
</dbReference>
<protein>
    <submittedName>
        <fullName evidence="7">(wild Malaysian banana) hypothetical protein</fullName>
    </submittedName>
</protein>
<evidence type="ECO:0000256" key="1">
    <source>
        <dbReference type="ARBA" id="ARBA00022723"/>
    </source>
</evidence>
<dbReference type="Gramene" id="Ma01_t04110.1">
    <property type="protein sequence ID" value="Ma01_p04110.1"/>
    <property type="gene ID" value="Ma01_g04110"/>
</dbReference>
<dbReference type="Proteomes" id="UP000012960">
    <property type="component" value="Unplaced"/>
</dbReference>
<dbReference type="AlphaFoldDB" id="A0A804HQ30"/>
<keyword evidence="5" id="KW-1133">Transmembrane helix</keyword>
<dbReference type="SUPFAM" id="SSF57850">
    <property type="entry name" value="RING/U-box"/>
    <property type="match status" value="1"/>
</dbReference>
<keyword evidence="5" id="KW-0812">Transmembrane</keyword>
<dbReference type="OMA" id="NSEPVEC"/>
<accession>A0A804HQ30</accession>
<evidence type="ECO:0000256" key="2">
    <source>
        <dbReference type="ARBA" id="ARBA00022771"/>
    </source>
</evidence>
<dbReference type="Gene3D" id="3.30.40.10">
    <property type="entry name" value="Zinc/RING finger domain, C3HC4 (zinc finger)"/>
    <property type="match status" value="1"/>
</dbReference>
<evidence type="ECO:0000313" key="7">
    <source>
        <dbReference type="EMBL" id="CAG1858500.1"/>
    </source>
</evidence>
<dbReference type="PROSITE" id="PS50089">
    <property type="entry name" value="ZF_RING_2"/>
    <property type="match status" value="1"/>
</dbReference>
<dbReference type="InParanoid" id="A0A804HQ30"/>
<sequence length="171" mass="19101">MATPLQDSSPLAAASSSFMVLFSNALIFCILSIVYYAILVSIMFFVRAVLRYCERQRKRFVVAAFLTKIPRALYAVPSSSPSPPVSVVVPEPDMESCVICMDEFVSGEELWVLPRCKHLFHGVCIERWLLAPSMTCPVCRKHVIHGKAIAPRSHNIDIDTDELHFLVSTSV</sequence>
<keyword evidence="3" id="KW-0862">Zinc</keyword>
<dbReference type="SMART" id="SM00184">
    <property type="entry name" value="RING"/>
    <property type="match status" value="1"/>
</dbReference>
<evidence type="ECO:0000256" key="5">
    <source>
        <dbReference type="SAM" id="Phobius"/>
    </source>
</evidence>
<dbReference type="InterPro" id="IPR013083">
    <property type="entry name" value="Znf_RING/FYVE/PHD"/>
</dbReference>
<keyword evidence="2 4" id="KW-0863">Zinc-finger</keyword>
<name>A0A804HQ30_MUSAM</name>
<dbReference type="EnsemblPlants" id="Ma01_t04110.1">
    <property type="protein sequence ID" value="Ma01_p04110.1"/>
    <property type="gene ID" value="Ma01_g04110"/>
</dbReference>
<keyword evidence="9" id="KW-1185">Reference proteome</keyword>
<dbReference type="PANTHER" id="PTHR45798">
    <property type="entry name" value="RING-H2 FINGER PROTEIN ATL61-RELATED-RELATED"/>
    <property type="match status" value="1"/>
</dbReference>
<evidence type="ECO:0000313" key="9">
    <source>
        <dbReference type="Proteomes" id="UP000012960"/>
    </source>
</evidence>